<accession>A0A927MYI6</accession>
<proteinExistence type="predicted"/>
<name>A0A927MYI6_9ACTN</name>
<comment type="caution">
    <text evidence="1">The sequence shown here is derived from an EMBL/GenBank/DDBJ whole genome shotgun (WGS) entry which is preliminary data.</text>
</comment>
<evidence type="ECO:0000313" key="1">
    <source>
        <dbReference type="EMBL" id="MBE1608557.1"/>
    </source>
</evidence>
<gene>
    <name evidence="1" type="ORF">HEB94_005405</name>
</gene>
<keyword evidence="2" id="KW-1185">Reference proteome</keyword>
<organism evidence="1 2">
    <name type="scientific">Actinopolymorpha pittospori</name>
    <dbReference type="NCBI Taxonomy" id="648752"/>
    <lineage>
        <taxon>Bacteria</taxon>
        <taxon>Bacillati</taxon>
        <taxon>Actinomycetota</taxon>
        <taxon>Actinomycetes</taxon>
        <taxon>Propionibacteriales</taxon>
        <taxon>Actinopolymorphaceae</taxon>
        <taxon>Actinopolymorpha</taxon>
    </lineage>
</organism>
<evidence type="ECO:0000313" key="2">
    <source>
        <dbReference type="Proteomes" id="UP000638648"/>
    </source>
</evidence>
<reference evidence="1" key="1">
    <citation type="submission" date="2020-10" db="EMBL/GenBank/DDBJ databases">
        <title>Sequencing the genomes of 1000 actinobacteria strains.</title>
        <authorList>
            <person name="Klenk H.-P."/>
        </authorList>
    </citation>
    <scope>NUCLEOTIDE SEQUENCE</scope>
    <source>
        <strain evidence="1">DSM 45354</strain>
    </source>
</reference>
<dbReference type="EMBL" id="JADBEM010000001">
    <property type="protein sequence ID" value="MBE1608557.1"/>
    <property type="molecule type" value="Genomic_DNA"/>
</dbReference>
<dbReference type="AlphaFoldDB" id="A0A927MYI6"/>
<sequence>MSGDSSLVKCAPDDGCEGVGCNREVVRDVLSVDQAAVWDLELWFPGGEFDVCTPQSADEHRPLVLPGDAYPASEPEEPGLDDDRAGFFEHLPAEGVFPALGAFWSAGGKLPPLAVAANEDNLAGGGHADAF</sequence>
<protein>
    <submittedName>
        <fullName evidence="1">Uncharacterized protein</fullName>
    </submittedName>
</protein>
<dbReference type="Proteomes" id="UP000638648">
    <property type="component" value="Unassembled WGS sequence"/>
</dbReference>